<reference evidence="12 13" key="1">
    <citation type="journal article" date="2017" name="Genome Biol.">
        <title>New reference genome sequences of hot pepper reveal the massive evolution of plant disease-resistance genes by retroduplication.</title>
        <authorList>
            <person name="Kim S."/>
            <person name="Park J."/>
            <person name="Yeom S.I."/>
            <person name="Kim Y.M."/>
            <person name="Seo E."/>
            <person name="Kim K.T."/>
            <person name="Kim M.S."/>
            <person name="Lee J.M."/>
            <person name="Cheong K."/>
            <person name="Shin H.S."/>
            <person name="Kim S.B."/>
            <person name="Han K."/>
            <person name="Lee J."/>
            <person name="Park M."/>
            <person name="Lee H.A."/>
            <person name="Lee H.Y."/>
            <person name="Lee Y."/>
            <person name="Oh S."/>
            <person name="Lee J.H."/>
            <person name="Choi E."/>
            <person name="Choi E."/>
            <person name="Lee S.E."/>
            <person name="Jeon J."/>
            <person name="Kim H."/>
            <person name="Choi G."/>
            <person name="Song H."/>
            <person name="Lee J."/>
            <person name="Lee S.C."/>
            <person name="Kwon J.K."/>
            <person name="Lee H.Y."/>
            <person name="Koo N."/>
            <person name="Hong Y."/>
            <person name="Kim R.W."/>
            <person name="Kang W.H."/>
            <person name="Huh J.H."/>
            <person name="Kang B.C."/>
            <person name="Yang T.J."/>
            <person name="Lee Y.H."/>
            <person name="Bennetzen J.L."/>
            <person name="Choi D."/>
        </authorList>
    </citation>
    <scope>NUCLEOTIDE SEQUENCE [LARGE SCALE GENOMIC DNA]</scope>
    <source>
        <strain evidence="13">cv. PBC81</strain>
    </source>
</reference>
<dbReference type="AlphaFoldDB" id="A0A2G2XT75"/>
<dbReference type="GO" id="GO:0016020">
    <property type="term" value="C:membrane"/>
    <property type="evidence" value="ECO:0007669"/>
    <property type="project" value="UniProtKB-SubCell"/>
</dbReference>
<evidence type="ECO:0000256" key="1">
    <source>
        <dbReference type="ARBA" id="ARBA00004170"/>
    </source>
</evidence>
<dbReference type="STRING" id="33114.A0A2G2XT75"/>
<evidence type="ECO:0000256" key="6">
    <source>
        <dbReference type="ARBA" id="ARBA00022821"/>
    </source>
</evidence>
<keyword evidence="8" id="KW-0175">Coiled coil</keyword>
<dbReference type="Pfam" id="PF00931">
    <property type="entry name" value="NB-ARC"/>
    <property type="match status" value="1"/>
</dbReference>
<evidence type="ECO:0000256" key="5">
    <source>
        <dbReference type="ARBA" id="ARBA00022741"/>
    </source>
</evidence>
<organism evidence="12 13">
    <name type="scientific">Capsicum baccatum</name>
    <name type="common">Peruvian pepper</name>
    <dbReference type="NCBI Taxonomy" id="33114"/>
    <lineage>
        <taxon>Eukaryota</taxon>
        <taxon>Viridiplantae</taxon>
        <taxon>Streptophyta</taxon>
        <taxon>Embryophyta</taxon>
        <taxon>Tracheophyta</taxon>
        <taxon>Spermatophyta</taxon>
        <taxon>Magnoliopsida</taxon>
        <taxon>eudicotyledons</taxon>
        <taxon>Gunneridae</taxon>
        <taxon>Pentapetalae</taxon>
        <taxon>asterids</taxon>
        <taxon>lamiids</taxon>
        <taxon>Solanales</taxon>
        <taxon>Solanaceae</taxon>
        <taxon>Solanoideae</taxon>
        <taxon>Capsiceae</taxon>
        <taxon>Capsicum</taxon>
    </lineage>
</organism>
<dbReference type="OrthoDB" id="1478287at2759"/>
<dbReference type="PANTHER" id="PTHR23155:SF1152">
    <property type="entry name" value="AAA+ ATPASE DOMAIN-CONTAINING PROTEIN"/>
    <property type="match status" value="1"/>
</dbReference>
<dbReference type="PRINTS" id="PR00364">
    <property type="entry name" value="DISEASERSIST"/>
</dbReference>
<dbReference type="InterPro" id="IPR055414">
    <property type="entry name" value="LRR_R13L4/SHOC2-like"/>
</dbReference>
<keyword evidence="7" id="KW-0067">ATP-binding</keyword>
<reference evidence="13" key="2">
    <citation type="journal article" date="2017" name="J. Anim. Genet.">
        <title>Multiple reference genome sequences of hot pepper reveal the massive evolution of plant disease resistance genes by retroduplication.</title>
        <authorList>
            <person name="Kim S."/>
            <person name="Park J."/>
            <person name="Yeom S.-I."/>
            <person name="Kim Y.-M."/>
            <person name="Seo E."/>
            <person name="Kim K.-T."/>
            <person name="Kim M.-S."/>
            <person name="Lee J.M."/>
            <person name="Cheong K."/>
            <person name="Shin H.-S."/>
            <person name="Kim S.-B."/>
            <person name="Han K."/>
            <person name="Lee J."/>
            <person name="Park M."/>
            <person name="Lee H.-A."/>
            <person name="Lee H.-Y."/>
            <person name="Lee Y."/>
            <person name="Oh S."/>
            <person name="Lee J.H."/>
            <person name="Choi E."/>
            <person name="Choi E."/>
            <person name="Lee S.E."/>
            <person name="Jeon J."/>
            <person name="Kim H."/>
            <person name="Choi G."/>
            <person name="Song H."/>
            <person name="Lee J."/>
            <person name="Lee S.-C."/>
            <person name="Kwon J.-K."/>
            <person name="Lee H.-Y."/>
            <person name="Koo N."/>
            <person name="Hong Y."/>
            <person name="Kim R.W."/>
            <person name="Kang W.-H."/>
            <person name="Huh J.H."/>
            <person name="Kang B.-C."/>
            <person name="Yang T.-J."/>
            <person name="Lee Y.-H."/>
            <person name="Bennetzen J.L."/>
            <person name="Choi D."/>
        </authorList>
    </citation>
    <scope>NUCLEOTIDE SEQUENCE [LARGE SCALE GENOMIC DNA]</scope>
    <source>
        <strain evidence="13">cv. PBC81</strain>
    </source>
</reference>
<keyword evidence="3" id="KW-0433">Leucine-rich repeat</keyword>
<keyword evidence="5" id="KW-0547">Nucleotide-binding</keyword>
<keyword evidence="9" id="KW-0472">Membrane</keyword>
<name>A0A2G2XT75_CAPBA</name>
<evidence type="ECO:0000256" key="2">
    <source>
        <dbReference type="ARBA" id="ARBA00008894"/>
    </source>
</evidence>
<dbReference type="SUPFAM" id="SSF52058">
    <property type="entry name" value="L domain-like"/>
    <property type="match status" value="1"/>
</dbReference>
<evidence type="ECO:0000259" key="11">
    <source>
        <dbReference type="Pfam" id="PF23598"/>
    </source>
</evidence>
<dbReference type="InterPro" id="IPR042197">
    <property type="entry name" value="Apaf_helical"/>
</dbReference>
<gene>
    <name evidence="12" type="ORF">CQW23_03046</name>
</gene>
<dbReference type="EMBL" id="MLFT02000001">
    <property type="protein sequence ID" value="PHT60683.1"/>
    <property type="molecule type" value="Genomic_DNA"/>
</dbReference>
<dbReference type="InterPro" id="IPR002182">
    <property type="entry name" value="NB-ARC"/>
</dbReference>
<dbReference type="SUPFAM" id="SSF52540">
    <property type="entry name" value="P-loop containing nucleoside triphosphate hydrolases"/>
    <property type="match status" value="1"/>
</dbReference>
<comment type="caution">
    <text evidence="12">The sequence shown here is derived from an EMBL/GenBank/DDBJ whole genome shotgun (WGS) entry which is preliminary data.</text>
</comment>
<feature type="domain" description="Disease resistance R13L4/SHOC-2-like LRR" evidence="11">
    <location>
        <begin position="389"/>
        <end position="587"/>
    </location>
</feature>
<dbReference type="FunFam" id="3.40.50.300:FF:001091">
    <property type="entry name" value="Probable disease resistance protein At1g61300"/>
    <property type="match status" value="1"/>
</dbReference>
<protein>
    <submittedName>
        <fullName evidence="12">Uncharacterized protein</fullName>
    </submittedName>
</protein>
<evidence type="ECO:0000256" key="7">
    <source>
        <dbReference type="ARBA" id="ARBA00022840"/>
    </source>
</evidence>
<evidence type="ECO:0000313" key="12">
    <source>
        <dbReference type="EMBL" id="PHT60683.1"/>
    </source>
</evidence>
<dbReference type="GO" id="GO:0098542">
    <property type="term" value="P:defense response to other organism"/>
    <property type="evidence" value="ECO:0007669"/>
    <property type="project" value="TreeGrafter"/>
</dbReference>
<keyword evidence="6" id="KW-0611">Plant defense</keyword>
<dbReference type="Gene3D" id="3.40.50.300">
    <property type="entry name" value="P-loop containing nucleotide triphosphate hydrolases"/>
    <property type="match status" value="1"/>
</dbReference>
<evidence type="ECO:0000256" key="3">
    <source>
        <dbReference type="ARBA" id="ARBA00022614"/>
    </source>
</evidence>
<dbReference type="Gene3D" id="1.10.8.430">
    <property type="entry name" value="Helical domain of apoptotic protease-activating factors"/>
    <property type="match status" value="1"/>
</dbReference>
<dbReference type="PANTHER" id="PTHR23155">
    <property type="entry name" value="DISEASE RESISTANCE PROTEIN RP"/>
    <property type="match status" value="1"/>
</dbReference>
<comment type="similarity">
    <text evidence="2">Belongs to the disease resistance NB-LRR family.</text>
</comment>
<keyword evidence="13" id="KW-1185">Reference proteome</keyword>
<feature type="domain" description="NB-ARC" evidence="10">
    <location>
        <begin position="47"/>
        <end position="202"/>
    </location>
</feature>
<dbReference type="Gene3D" id="3.80.10.10">
    <property type="entry name" value="Ribonuclease Inhibitor"/>
    <property type="match status" value="1"/>
</dbReference>
<evidence type="ECO:0000256" key="8">
    <source>
        <dbReference type="ARBA" id="ARBA00023054"/>
    </source>
</evidence>
<dbReference type="Proteomes" id="UP000224567">
    <property type="component" value="Unassembled WGS sequence"/>
</dbReference>
<dbReference type="InterPro" id="IPR032675">
    <property type="entry name" value="LRR_dom_sf"/>
</dbReference>
<dbReference type="InterPro" id="IPR044974">
    <property type="entry name" value="Disease_R_plants"/>
</dbReference>
<comment type="subcellular location">
    <subcellularLocation>
        <location evidence="1">Membrane</location>
        <topology evidence="1">Peripheral membrane protein</topology>
    </subcellularLocation>
</comment>
<evidence type="ECO:0000313" key="13">
    <source>
        <dbReference type="Proteomes" id="UP000224567"/>
    </source>
</evidence>
<sequence>MSCHANVNESESYLLESSAEKSSVVQDIVVGLDDDVLEIKTRFCSFSLKLEIVSLVGMGGIGKSTLARMVYDDPFIKYHFSIRAWVTVKDRQEKGLFLDLLDGILEFTDKIHEKHSEQLAEILYRKLKHSRYLIVSDDVWSTEVWDKIRRRFPDDKNGSRILLTTRLTKVALHAKSDSAPCCLKFLDLEESWELLCHKVGGRKFDRPDLEDIGKKIAEQCQGLPLTILVVAGQLSKLQRTRMCWQIFAKTVGSIVTDEHEKCLDILALSYRNLPHHLKACFIYMYAFPAETAIRVQLLRRSNGRVKSCVLHALLRDIGLREAQRENFFHFPELFDTADTLHCVHRLGNYRAASIEVPWKPLLPLSRTLLLSGYPRSLPRSQLHGPLLNKLLRVLDILHIAFDFFPPQVLQLVHLRYVTLAVHEPECPESISRLWDLQTFILATRESLNLPKTVWEMENLRHVCLGKGCFLPNPTSGFNGCKVLTNLQTITYMDPTSCTREVTENIPHLKKLAIRGRGEWDSSQPSSYDLDSLFYLKQLEKLKLRYHNLLGMDFCPSNLKKLVLNRCSLSCGFTSSLCMLPNLEILKLVTGGTEEYGKRRPQCFYLAEYLISDDFLCLNWYWSTLDFEQDPFSKSQERLPGFSQWPADTGTQSRSELEHETISSLVVGGVKYLDRDDSYAVVWLREPTKAVAKASPCRQLSLLMDPNLGDSIRDQDEGWEMN</sequence>
<dbReference type="InterPro" id="IPR027417">
    <property type="entry name" value="P-loop_NTPase"/>
</dbReference>
<dbReference type="Pfam" id="PF23598">
    <property type="entry name" value="LRR_14"/>
    <property type="match status" value="1"/>
</dbReference>
<proteinExistence type="inferred from homology"/>
<dbReference type="GO" id="GO:0043531">
    <property type="term" value="F:ADP binding"/>
    <property type="evidence" value="ECO:0007669"/>
    <property type="project" value="InterPro"/>
</dbReference>
<dbReference type="GO" id="GO:0005524">
    <property type="term" value="F:ATP binding"/>
    <property type="evidence" value="ECO:0007669"/>
    <property type="project" value="UniProtKB-KW"/>
</dbReference>
<accession>A0A2G2XT75</accession>
<evidence type="ECO:0000256" key="9">
    <source>
        <dbReference type="ARBA" id="ARBA00023136"/>
    </source>
</evidence>
<keyword evidence="4" id="KW-0677">Repeat</keyword>
<evidence type="ECO:0000256" key="4">
    <source>
        <dbReference type="ARBA" id="ARBA00022737"/>
    </source>
</evidence>
<dbReference type="GO" id="GO:0005737">
    <property type="term" value="C:cytoplasm"/>
    <property type="evidence" value="ECO:0007669"/>
    <property type="project" value="UniProtKB-SubCell"/>
</dbReference>
<evidence type="ECO:0000259" key="10">
    <source>
        <dbReference type="Pfam" id="PF00931"/>
    </source>
</evidence>